<dbReference type="Pfam" id="PF08007">
    <property type="entry name" value="JmjC_2"/>
    <property type="match status" value="1"/>
</dbReference>
<dbReference type="EMBL" id="CAMXCT030006793">
    <property type="protein sequence ID" value="CAL4807470.1"/>
    <property type="molecule type" value="Genomic_DNA"/>
</dbReference>
<reference evidence="6" key="1">
    <citation type="submission" date="2022-10" db="EMBL/GenBank/DDBJ databases">
        <authorList>
            <person name="Chen Y."/>
            <person name="Dougan E. K."/>
            <person name="Chan C."/>
            <person name="Rhodes N."/>
            <person name="Thang M."/>
        </authorList>
    </citation>
    <scope>NUCLEOTIDE SEQUENCE</scope>
</reference>
<feature type="domain" description="JmjC" evidence="5">
    <location>
        <begin position="122"/>
        <end position="255"/>
    </location>
</feature>
<comment type="subcellular location">
    <subcellularLocation>
        <location evidence="3">Nucleus</location>
    </subcellularLocation>
</comment>
<keyword evidence="3" id="KW-0560">Oxidoreductase</keyword>
<keyword evidence="1 3" id="KW-0479">Metal-binding</keyword>
<dbReference type="PANTHER" id="PTHR13096">
    <property type="entry name" value="MINA53 MYC INDUCED NUCLEAR ANTIGEN"/>
    <property type="match status" value="1"/>
</dbReference>
<dbReference type="EMBL" id="CAMXCT010001081">
    <property type="protein sequence ID" value="CAI3986436.1"/>
    <property type="molecule type" value="Genomic_DNA"/>
</dbReference>
<dbReference type="GO" id="GO:0005506">
    <property type="term" value="F:iron ion binding"/>
    <property type="evidence" value="ECO:0007669"/>
    <property type="project" value="UniProtKB-UniRule"/>
</dbReference>
<dbReference type="Gene3D" id="2.60.120.650">
    <property type="entry name" value="Cupin"/>
    <property type="match status" value="1"/>
</dbReference>
<dbReference type="InterPro" id="IPR039994">
    <property type="entry name" value="NO66-like"/>
</dbReference>
<keyword evidence="3" id="KW-0223">Dioxygenase</keyword>
<proteinExistence type="inferred from homology"/>
<dbReference type="EMBL" id="CAMXCT020006793">
    <property type="protein sequence ID" value="CAL1173533.1"/>
    <property type="molecule type" value="Genomic_DNA"/>
</dbReference>
<comment type="cofactor">
    <cofactor evidence="3">
        <name>Fe(2+)</name>
        <dbReference type="ChEBI" id="CHEBI:29033"/>
    </cofactor>
    <text evidence="3">Binds 1 Fe(2+) ion per subunit.</text>
</comment>
<evidence type="ECO:0000313" key="8">
    <source>
        <dbReference type="EMBL" id="CAL1139811.1"/>
    </source>
</evidence>
<sequence length="514" mass="57967">MQLRSVSLMPSACCVAVALTCCLMFARADILEDWIYPLEADVFFAGTFEKQWSHFPHNKSLVPITLEHVADWLESQGRDEEVIETLEHPVTQKAFRSDNPSPVQYIQEAFLQGHSMVINSLNRWSEPGKRVAKDLNAAADLPVDVYMYLTPPHSQSYGMHSDVMDAFMVQLGGSKSWKVCDVTSWMAPRERYDQLPLKLNGTCEEVLMQQGDVMYLPYGTLHQASTSSDYSMHLTVNIERQYYVWLALIFAMIHKVAKPDLTIEAFLASNEFAPDDEENDLYRLMLTVSSSLPLMHRLPGGGQVGRSSRLLLTPLCNEDLPAEYLPSVKSQLKELLTSLLTILPEHGPMEVLLDGRRMPMLKLVKQLQKKSEDLLPWALQLARVHSIKHAGLQLQKPHLFESLSSARKLHHELFTRAKLDDFPAKISGKASFVRRSALRAVLLDDVIPARLIMNNQVLPVTPQQLSAVRYCLGLYSELSAQGRPFRLMEVERLGQSAIQLLHQLILSGAVEVIA</sequence>
<dbReference type="AlphaFoldDB" id="A0A9P1FSE9"/>
<dbReference type="GO" id="GO:0032453">
    <property type="term" value="F:histone H3K4 demethylase activity"/>
    <property type="evidence" value="ECO:0007669"/>
    <property type="project" value="TreeGrafter"/>
</dbReference>
<feature type="signal peptide" evidence="4">
    <location>
        <begin position="1"/>
        <end position="28"/>
    </location>
</feature>
<dbReference type="EC" id="1.14.11.-" evidence="3"/>
<comment type="caution">
    <text evidence="6">The sequence shown here is derived from an EMBL/GenBank/DDBJ whole genome shotgun (WGS) entry which is preliminary data.</text>
</comment>
<keyword evidence="4" id="KW-0732">Signal</keyword>
<dbReference type="PROSITE" id="PS51184">
    <property type="entry name" value="JMJC"/>
    <property type="match status" value="1"/>
</dbReference>
<keyword evidence="2 3" id="KW-0408">Iron</keyword>
<organism evidence="6">
    <name type="scientific">Cladocopium goreaui</name>
    <dbReference type="NCBI Taxonomy" id="2562237"/>
    <lineage>
        <taxon>Eukaryota</taxon>
        <taxon>Sar</taxon>
        <taxon>Alveolata</taxon>
        <taxon>Dinophyceae</taxon>
        <taxon>Suessiales</taxon>
        <taxon>Symbiodiniaceae</taxon>
        <taxon>Cladocopium</taxon>
    </lineage>
</organism>
<dbReference type="OrthoDB" id="425950at2759"/>
<protein>
    <recommendedName>
        <fullName evidence="3">Bifunctional lysine-specific demethylase and histidyl-hydroxylase</fullName>
        <ecNumber evidence="3">1.14.11.-</ecNumber>
    </recommendedName>
</protein>
<dbReference type="EMBL" id="CAMXCT030001081">
    <property type="protein sequence ID" value="CAL4773748.1"/>
    <property type="molecule type" value="Genomic_DNA"/>
</dbReference>
<dbReference type="EMBL" id="CAMXCT020001081">
    <property type="protein sequence ID" value="CAL1139811.1"/>
    <property type="molecule type" value="Genomic_DNA"/>
</dbReference>
<dbReference type="Proteomes" id="UP001152797">
    <property type="component" value="Unassembled WGS sequence"/>
</dbReference>
<dbReference type="GO" id="GO:0051864">
    <property type="term" value="F:histone H3K36 demethylase activity"/>
    <property type="evidence" value="ECO:0007669"/>
    <property type="project" value="TreeGrafter"/>
</dbReference>
<keyword evidence="3" id="KW-0805">Transcription regulation</keyword>
<gene>
    <name evidence="6" type="ORF">C1SCF055_LOCUS13790</name>
    <name evidence="7" type="ORF">C1SCF055_LOCUS44600</name>
</gene>
<comment type="similarity">
    <text evidence="3">Belongs to the ROX family.</text>
</comment>
<evidence type="ECO:0000256" key="1">
    <source>
        <dbReference type="ARBA" id="ARBA00022723"/>
    </source>
</evidence>
<dbReference type="PANTHER" id="PTHR13096:SF8">
    <property type="entry name" value="RIBOSOMAL OXYGENASE 1"/>
    <property type="match status" value="1"/>
</dbReference>
<reference evidence="8" key="2">
    <citation type="submission" date="2024-04" db="EMBL/GenBank/DDBJ databases">
        <authorList>
            <person name="Chen Y."/>
            <person name="Shah S."/>
            <person name="Dougan E. K."/>
            <person name="Thang M."/>
            <person name="Chan C."/>
        </authorList>
    </citation>
    <scope>NUCLEOTIDE SEQUENCE [LARGE SCALE GENOMIC DNA]</scope>
</reference>
<accession>A0A9P1FSE9</accession>
<keyword evidence="9" id="KW-1185">Reference proteome</keyword>
<keyword evidence="3" id="KW-0804">Transcription</keyword>
<evidence type="ECO:0000256" key="4">
    <source>
        <dbReference type="SAM" id="SignalP"/>
    </source>
</evidence>
<name>A0A9P1FSE9_9DINO</name>
<evidence type="ECO:0000259" key="5">
    <source>
        <dbReference type="PROSITE" id="PS51184"/>
    </source>
</evidence>
<evidence type="ECO:0000313" key="7">
    <source>
        <dbReference type="EMBL" id="CAI4020158.1"/>
    </source>
</evidence>
<dbReference type="GO" id="GO:0005730">
    <property type="term" value="C:nucleolus"/>
    <property type="evidence" value="ECO:0007669"/>
    <property type="project" value="TreeGrafter"/>
</dbReference>
<keyword evidence="3" id="KW-0539">Nucleus</keyword>
<evidence type="ECO:0000256" key="3">
    <source>
        <dbReference type="RuleBase" id="RU366061"/>
    </source>
</evidence>
<evidence type="ECO:0000256" key="2">
    <source>
        <dbReference type="ARBA" id="ARBA00023004"/>
    </source>
</evidence>
<dbReference type="EMBL" id="CAMXCT010006793">
    <property type="protein sequence ID" value="CAI4020158.1"/>
    <property type="molecule type" value="Genomic_DNA"/>
</dbReference>
<comment type="function">
    <text evidence="3">Oxygenase that can act as both a histone lysine demethylase and a ribosomal histidine hydroxylase.</text>
</comment>
<dbReference type="InterPro" id="IPR003347">
    <property type="entry name" value="JmjC_dom"/>
</dbReference>
<feature type="chain" id="PRO_5043272181" description="Bifunctional lysine-specific demethylase and histidyl-hydroxylase" evidence="4">
    <location>
        <begin position="29"/>
        <end position="514"/>
    </location>
</feature>
<dbReference type="SUPFAM" id="SSF51197">
    <property type="entry name" value="Clavaminate synthase-like"/>
    <property type="match status" value="1"/>
</dbReference>
<evidence type="ECO:0000313" key="6">
    <source>
        <dbReference type="EMBL" id="CAI3986436.1"/>
    </source>
</evidence>
<evidence type="ECO:0000313" key="9">
    <source>
        <dbReference type="Proteomes" id="UP001152797"/>
    </source>
</evidence>